<dbReference type="Proteomes" id="UP000236161">
    <property type="component" value="Unassembled WGS sequence"/>
</dbReference>
<accession>A0A2I0A5H3</accession>
<sequence>MCSRNWPSNFRLQGSGFRLQVCAFRHEASNFVLRVSSLCCQNLSFKLQAMGLNL</sequence>
<protein>
    <submittedName>
        <fullName evidence="1">Uncharacterized protein</fullName>
    </submittedName>
</protein>
<name>A0A2I0A5H3_9ASPA</name>
<evidence type="ECO:0000313" key="2">
    <source>
        <dbReference type="Proteomes" id="UP000236161"/>
    </source>
</evidence>
<dbReference type="EMBL" id="KZ452018">
    <property type="protein sequence ID" value="PKA50797.1"/>
    <property type="molecule type" value="Genomic_DNA"/>
</dbReference>
<keyword evidence="2" id="KW-1185">Reference proteome</keyword>
<gene>
    <name evidence="1" type="ORF">AXF42_Ash017676</name>
</gene>
<proteinExistence type="predicted"/>
<reference evidence="1 2" key="1">
    <citation type="journal article" date="2017" name="Nature">
        <title>The Apostasia genome and the evolution of orchids.</title>
        <authorList>
            <person name="Zhang G.Q."/>
            <person name="Liu K.W."/>
            <person name="Li Z."/>
            <person name="Lohaus R."/>
            <person name="Hsiao Y.Y."/>
            <person name="Niu S.C."/>
            <person name="Wang J.Y."/>
            <person name="Lin Y.C."/>
            <person name="Xu Q."/>
            <person name="Chen L.J."/>
            <person name="Yoshida K."/>
            <person name="Fujiwara S."/>
            <person name="Wang Z.W."/>
            <person name="Zhang Y.Q."/>
            <person name="Mitsuda N."/>
            <person name="Wang M."/>
            <person name="Liu G.H."/>
            <person name="Pecoraro L."/>
            <person name="Huang H.X."/>
            <person name="Xiao X.J."/>
            <person name="Lin M."/>
            <person name="Wu X.Y."/>
            <person name="Wu W.L."/>
            <person name="Chen Y.Y."/>
            <person name="Chang S.B."/>
            <person name="Sakamoto S."/>
            <person name="Ohme-Takagi M."/>
            <person name="Yagi M."/>
            <person name="Zeng S.J."/>
            <person name="Shen C.Y."/>
            <person name="Yeh C.M."/>
            <person name="Luo Y.B."/>
            <person name="Tsai W.C."/>
            <person name="Van de Peer Y."/>
            <person name="Liu Z.J."/>
        </authorList>
    </citation>
    <scope>NUCLEOTIDE SEQUENCE [LARGE SCALE GENOMIC DNA]</scope>
    <source>
        <strain evidence="2">cv. Shenzhen</strain>
        <tissue evidence="1">Stem</tissue>
    </source>
</reference>
<dbReference type="AlphaFoldDB" id="A0A2I0A5H3"/>
<organism evidence="1 2">
    <name type="scientific">Apostasia shenzhenica</name>
    <dbReference type="NCBI Taxonomy" id="1088818"/>
    <lineage>
        <taxon>Eukaryota</taxon>
        <taxon>Viridiplantae</taxon>
        <taxon>Streptophyta</taxon>
        <taxon>Embryophyta</taxon>
        <taxon>Tracheophyta</taxon>
        <taxon>Spermatophyta</taxon>
        <taxon>Magnoliopsida</taxon>
        <taxon>Liliopsida</taxon>
        <taxon>Asparagales</taxon>
        <taxon>Orchidaceae</taxon>
        <taxon>Apostasioideae</taxon>
        <taxon>Apostasia</taxon>
    </lineage>
</organism>
<evidence type="ECO:0000313" key="1">
    <source>
        <dbReference type="EMBL" id="PKA50797.1"/>
    </source>
</evidence>